<dbReference type="Gene3D" id="1.10.10.10">
    <property type="entry name" value="Winged helix-like DNA-binding domain superfamily/Winged helix DNA-binding domain"/>
    <property type="match status" value="1"/>
</dbReference>
<dbReference type="EMBL" id="LQMQ01000039">
    <property type="protein sequence ID" value="KUO40561.1"/>
    <property type="molecule type" value="Genomic_DNA"/>
</dbReference>
<dbReference type="InterPro" id="IPR005149">
    <property type="entry name" value="Tscrpt_reg_PadR_N"/>
</dbReference>
<evidence type="ECO:0000313" key="2">
    <source>
        <dbReference type="EMBL" id="KUO40561.1"/>
    </source>
</evidence>
<sequence length="120" mass="13638">MKERTAPDEAGDEKAVFSGSVQKSVRDELEYLVLALLLKRPRCGTDIIKTIHGKFGLLLSPGTIYPLLHDLERRGLVQHEPSGKVKRYRPVRGMEEKIRGLLQDRINAKRMILSFLQNGE</sequence>
<dbReference type="AlphaFoldDB" id="A0A147JVT7"/>
<dbReference type="Proteomes" id="UP000074294">
    <property type="component" value="Unassembled WGS sequence"/>
</dbReference>
<accession>A0A147JVT7</accession>
<dbReference type="InterPro" id="IPR036388">
    <property type="entry name" value="WH-like_DNA-bd_sf"/>
</dbReference>
<protein>
    <recommendedName>
        <fullName evidence="1">Transcription regulator PadR N-terminal domain-containing protein</fullName>
    </recommendedName>
</protein>
<dbReference type="InterPro" id="IPR036390">
    <property type="entry name" value="WH_DNA-bd_sf"/>
</dbReference>
<name>A0A147JVT7_HADYE</name>
<dbReference type="PANTHER" id="PTHR43252:SF2">
    <property type="entry name" value="TRANSCRIPTION REGULATOR, PADR-LIKE FAMILY"/>
    <property type="match status" value="1"/>
</dbReference>
<comment type="caution">
    <text evidence="2">The sequence shown here is derived from an EMBL/GenBank/DDBJ whole genome shotgun (WGS) entry which is preliminary data.</text>
</comment>
<dbReference type="Pfam" id="PF03551">
    <property type="entry name" value="PadR"/>
    <property type="match status" value="1"/>
</dbReference>
<organism evidence="2 3">
    <name type="scientific">Hadarchaeum yellowstonense</name>
    <dbReference type="NCBI Taxonomy" id="1776334"/>
    <lineage>
        <taxon>Archaea</taxon>
        <taxon>Methanobacteriati</taxon>
        <taxon>Candidatus Hadarchaeota</taxon>
        <taxon>Candidatus Hadarchaeia</taxon>
        <taxon>Candidatus Hadarchaeales</taxon>
        <taxon>Candidatus Hadarchaeaceae</taxon>
        <taxon>Candidatus Hadarchaeum</taxon>
    </lineage>
</organism>
<dbReference type="PANTHER" id="PTHR43252">
    <property type="entry name" value="TRANSCRIPTIONAL REGULATOR YQJI"/>
    <property type="match status" value="1"/>
</dbReference>
<gene>
    <name evidence="2" type="ORF">APZ16_05090</name>
</gene>
<proteinExistence type="predicted"/>
<evidence type="ECO:0000259" key="1">
    <source>
        <dbReference type="Pfam" id="PF03551"/>
    </source>
</evidence>
<feature type="domain" description="Transcription regulator PadR N-terminal" evidence="1">
    <location>
        <begin position="33"/>
        <end position="83"/>
    </location>
</feature>
<dbReference type="STRING" id="1776334.APZ16_05090"/>
<reference evidence="2 3" key="1">
    <citation type="journal article" date="2016" name="Nat. Microbiol.">
        <title>Genomic inference of the metabolism of cosmopolitan subsurface Archaea, Hadesarchaea.</title>
        <authorList>
            <person name="Baker B.J."/>
            <person name="Saw J.H."/>
            <person name="Lind A.E."/>
            <person name="Lazar C.S."/>
            <person name="Hinrichs K.-U."/>
            <person name="Teske A.P."/>
            <person name="Ettema T.J."/>
        </authorList>
    </citation>
    <scope>NUCLEOTIDE SEQUENCE [LARGE SCALE GENOMIC DNA]</scope>
</reference>
<evidence type="ECO:0000313" key="3">
    <source>
        <dbReference type="Proteomes" id="UP000074294"/>
    </source>
</evidence>
<dbReference type="SUPFAM" id="SSF46785">
    <property type="entry name" value="Winged helix' DNA-binding domain"/>
    <property type="match status" value="1"/>
</dbReference>